<evidence type="ECO:0000313" key="2">
    <source>
        <dbReference type="RefSeq" id="XP_029287813.1"/>
    </source>
</evidence>
<dbReference type="GeneID" id="115008374"/>
<keyword evidence="1" id="KW-1185">Reference proteome</keyword>
<gene>
    <name evidence="2 3" type="primary">LOC115008374</name>
</gene>
<dbReference type="KEGG" id="cgob:115008374"/>
<accession>A0A6J2PNT4</accession>
<protein>
    <submittedName>
        <fullName evidence="2 3">Uncharacterized protein LOC115008374</fullName>
    </submittedName>
</protein>
<dbReference type="Proteomes" id="UP000504630">
    <property type="component" value="Chromosome 1"/>
</dbReference>
<proteinExistence type="predicted"/>
<reference evidence="2 3" key="1">
    <citation type="submission" date="2025-04" db="UniProtKB">
        <authorList>
            <consortium name="RefSeq"/>
        </authorList>
    </citation>
    <scope>IDENTIFICATION</scope>
</reference>
<evidence type="ECO:0000313" key="1">
    <source>
        <dbReference type="Proteomes" id="UP000504630"/>
    </source>
</evidence>
<dbReference type="PANTHER" id="PTHR38706:SF2">
    <property type="match status" value="1"/>
</dbReference>
<dbReference type="RefSeq" id="XP_029287822.1">
    <property type="nucleotide sequence ID" value="XM_029431962.1"/>
</dbReference>
<dbReference type="PANTHER" id="PTHR38706">
    <property type="entry name" value="SI:CH211-198C19.1-RELATED"/>
    <property type="match status" value="1"/>
</dbReference>
<name>A0A6J2PNT4_COTGO</name>
<dbReference type="AlphaFoldDB" id="A0A6J2PNT4"/>
<evidence type="ECO:0000313" key="3">
    <source>
        <dbReference type="RefSeq" id="XP_029287822.1"/>
    </source>
</evidence>
<sequence length="365" mass="42490">MVQWQLCTIEHLMNSGFGCPFPRHGLQLLFWFANHCVTCELNNCVVIMQLVSGCLPERGFYGFHLFGNIEELLPVMNRPRKRKSKRPVVYFEVGNLNTETYPASANLPTYVRENYDLDGNFGNNNIDRIIVRYQVRTRVVETVYVTEHDGAAFGSFSTARTFEIHPELIQALQSPQLDLTAFLTQTGYWGDMQVVQANNMEEIHYLQPSAQQMFNITYSGSTARTQRDSFNQQLDVNGEPFSYDQQVQYIVNVTSHNSRFMACNSEVQLKYRKRKANKRPRALRTSYWQSGREKLYKDFDEVKKGKEGGGSFVKILLIAGMLYLTAKSLSWLRSRWKLDLNENILRMLPWRTPSYQYHILLDYVY</sequence>
<dbReference type="OrthoDB" id="8961033at2759"/>
<dbReference type="RefSeq" id="XP_029287813.1">
    <property type="nucleotide sequence ID" value="XM_029431953.1"/>
</dbReference>
<organism evidence="1 2">
    <name type="scientific">Cottoperca gobio</name>
    <name type="common">Frogmouth</name>
    <name type="synonym">Aphritis gobio</name>
    <dbReference type="NCBI Taxonomy" id="56716"/>
    <lineage>
        <taxon>Eukaryota</taxon>
        <taxon>Metazoa</taxon>
        <taxon>Chordata</taxon>
        <taxon>Craniata</taxon>
        <taxon>Vertebrata</taxon>
        <taxon>Euteleostomi</taxon>
        <taxon>Actinopterygii</taxon>
        <taxon>Neopterygii</taxon>
        <taxon>Teleostei</taxon>
        <taxon>Neoteleostei</taxon>
        <taxon>Acanthomorphata</taxon>
        <taxon>Eupercaria</taxon>
        <taxon>Perciformes</taxon>
        <taxon>Notothenioidei</taxon>
        <taxon>Bovichtidae</taxon>
        <taxon>Cottoperca</taxon>
    </lineage>
</organism>